<name>A0A1W9YVG2_MYCBA</name>
<dbReference type="RefSeq" id="WP_083059659.1">
    <property type="nucleotide sequence ID" value="NZ_JACKVM010000014.1"/>
</dbReference>
<organism evidence="2 3">
    <name type="scientific">Mycolicibacterium bacteremicum</name>
    <name type="common">Mycobacterium bacteremicum</name>
    <dbReference type="NCBI Taxonomy" id="564198"/>
    <lineage>
        <taxon>Bacteria</taxon>
        <taxon>Bacillati</taxon>
        <taxon>Actinomycetota</taxon>
        <taxon>Actinomycetes</taxon>
        <taxon>Mycobacteriales</taxon>
        <taxon>Mycobacteriaceae</taxon>
        <taxon>Mycolicibacterium</taxon>
    </lineage>
</organism>
<evidence type="ECO:0000313" key="2">
    <source>
        <dbReference type="EMBL" id="ORA03959.1"/>
    </source>
</evidence>
<dbReference type="Pfam" id="PF10604">
    <property type="entry name" value="Polyketide_cyc2"/>
    <property type="match status" value="1"/>
</dbReference>
<dbReference type="CDD" id="cd07812">
    <property type="entry name" value="SRPBCC"/>
    <property type="match status" value="1"/>
</dbReference>
<dbReference type="EMBL" id="MVHJ01000012">
    <property type="protein sequence ID" value="ORA03959.1"/>
    <property type="molecule type" value="Genomic_DNA"/>
</dbReference>
<dbReference type="SUPFAM" id="SSF55961">
    <property type="entry name" value="Bet v1-like"/>
    <property type="match status" value="1"/>
</dbReference>
<gene>
    <name evidence="2" type="ORF">BST17_15815</name>
</gene>
<dbReference type="InterPro" id="IPR019587">
    <property type="entry name" value="Polyketide_cyclase/dehydratase"/>
</dbReference>
<evidence type="ECO:0008006" key="4">
    <source>
        <dbReference type="Google" id="ProtNLM"/>
    </source>
</evidence>
<reference evidence="2 3" key="1">
    <citation type="submission" date="2017-02" db="EMBL/GenBank/DDBJ databases">
        <title>The new phylogeny of genus Mycobacterium.</title>
        <authorList>
            <person name="Tortoli E."/>
            <person name="Trovato A."/>
            <person name="Cirillo D.M."/>
        </authorList>
    </citation>
    <scope>NUCLEOTIDE SEQUENCE [LARGE SCALE GENOMIC DNA]</scope>
    <source>
        <strain evidence="2 3">DSM 45578</strain>
    </source>
</reference>
<dbReference type="STRING" id="564198.BST17_15815"/>
<keyword evidence="3" id="KW-1185">Reference proteome</keyword>
<protein>
    <recommendedName>
        <fullName evidence="4">Polyketide cyclase</fullName>
    </recommendedName>
</protein>
<dbReference type="Proteomes" id="UP000192366">
    <property type="component" value="Unassembled WGS sequence"/>
</dbReference>
<dbReference type="AlphaFoldDB" id="A0A1W9YVG2"/>
<dbReference type="InterPro" id="IPR023393">
    <property type="entry name" value="START-like_dom_sf"/>
</dbReference>
<dbReference type="Gene3D" id="3.30.530.20">
    <property type="match status" value="1"/>
</dbReference>
<sequence length="210" mass="22483">MSEHAPVCDHPLFTYQPAWAHGEQGAPVGHVTHNADLPIAPAALWAVLSDPRTWADWLTVHHRWVGSPRTRFVPGARMTAETLMLGVAGTVEWTVESAIAPGTLVLIGTGEAGLRTRFTFLINPAEGGSQLTVTSEIAGELLTAGLITAIERDGAEQLERSVQNLRGLAAAPVMRERPALRLVHSAAGTDPETDTEAATMRPAPRLRAVR</sequence>
<comment type="caution">
    <text evidence="2">The sequence shown here is derived from an EMBL/GenBank/DDBJ whole genome shotgun (WGS) entry which is preliminary data.</text>
</comment>
<dbReference type="OrthoDB" id="4569164at2"/>
<proteinExistence type="predicted"/>
<accession>A0A1W9YVG2</accession>
<feature type="region of interest" description="Disordered" evidence="1">
    <location>
        <begin position="187"/>
        <end position="210"/>
    </location>
</feature>
<evidence type="ECO:0000256" key="1">
    <source>
        <dbReference type="SAM" id="MobiDB-lite"/>
    </source>
</evidence>
<evidence type="ECO:0000313" key="3">
    <source>
        <dbReference type="Proteomes" id="UP000192366"/>
    </source>
</evidence>